<dbReference type="PANTHER" id="PTHR21411">
    <property type="entry name" value="APONTIC"/>
    <property type="match status" value="1"/>
</dbReference>
<accession>A0ABD1E4R9</accession>
<evidence type="ECO:0000259" key="7">
    <source>
        <dbReference type="PROSITE" id="PS50090"/>
    </source>
</evidence>
<dbReference type="PROSITE" id="PS50090">
    <property type="entry name" value="MYB_LIKE"/>
    <property type="match status" value="1"/>
</dbReference>
<dbReference type="InterPro" id="IPR001005">
    <property type="entry name" value="SANT/Myb"/>
</dbReference>
<dbReference type="AlphaFoldDB" id="A0ABD1E4R9"/>
<evidence type="ECO:0000256" key="3">
    <source>
        <dbReference type="ARBA" id="ARBA00023015"/>
    </source>
</evidence>
<protein>
    <recommendedName>
        <fullName evidence="2">Regulatory protein zeste</fullName>
    </recommendedName>
</protein>
<comment type="caution">
    <text evidence="8">The sequence shown here is derived from an EMBL/GenBank/DDBJ whole genome shotgun (WGS) entry which is preliminary data.</text>
</comment>
<evidence type="ECO:0000256" key="1">
    <source>
        <dbReference type="ARBA" id="ARBA00011764"/>
    </source>
</evidence>
<organism evidence="8 9">
    <name type="scientific">Hypothenemus hampei</name>
    <name type="common">Coffee berry borer</name>
    <dbReference type="NCBI Taxonomy" id="57062"/>
    <lineage>
        <taxon>Eukaryota</taxon>
        <taxon>Metazoa</taxon>
        <taxon>Ecdysozoa</taxon>
        <taxon>Arthropoda</taxon>
        <taxon>Hexapoda</taxon>
        <taxon>Insecta</taxon>
        <taxon>Pterygota</taxon>
        <taxon>Neoptera</taxon>
        <taxon>Endopterygota</taxon>
        <taxon>Coleoptera</taxon>
        <taxon>Polyphaga</taxon>
        <taxon>Cucujiformia</taxon>
        <taxon>Curculionidae</taxon>
        <taxon>Scolytinae</taxon>
        <taxon>Hypothenemus</taxon>
    </lineage>
</organism>
<evidence type="ECO:0000256" key="6">
    <source>
        <dbReference type="SAM" id="MobiDB-lite"/>
    </source>
</evidence>
<feature type="region of interest" description="Disordered" evidence="6">
    <location>
        <begin position="143"/>
        <end position="169"/>
    </location>
</feature>
<reference evidence="8 9" key="1">
    <citation type="submission" date="2024-05" db="EMBL/GenBank/DDBJ databases">
        <title>Genetic variation in Jamaican populations of the coffee berry borer (Hypothenemus hampei).</title>
        <authorList>
            <person name="Errbii M."/>
            <person name="Myrie A."/>
        </authorList>
    </citation>
    <scope>NUCLEOTIDE SEQUENCE [LARGE SCALE GENOMIC DNA]</scope>
    <source>
        <strain evidence="8">JA-Hopewell-2020-01-JO</strain>
        <tissue evidence="8">Whole body</tissue>
    </source>
</reference>
<dbReference type="PANTHER" id="PTHR21411:SF0">
    <property type="entry name" value="REGULATORY PROTEIN ZESTE"/>
    <property type="match status" value="1"/>
</dbReference>
<feature type="domain" description="Myb-like" evidence="7">
    <location>
        <begin position="1"/>
        <end position="67"/>
    </location>
</feature>
<gene>
    <name evidence="8" type="ORF">ABEB36_013620</name>
</gene>
<evidence type="ECO:0000256" key="4">
    <source>
        <dbReference type="ARBA" id="ARBA00023163"/>
    </source>
</evidence>
<keyword evidence="9" id="KW-1185">Reference proteome</keyword>
<evidence type="ECO:0000313" key="9">
    <source>
        <dbReference type="Proteomes" id="UP001566132"/>
    </source>
</evidence>
<dbReference type="Pfam" id="PF13873">
    <property type="entry name" value="Myb_DNA-bind_5"/>
    <property type="match status" value="1"/>
</dbReference>
<dbReference type="Proteomes" id="UP001566132">
    <property type="component" value="Unassembled WGS sequence"/>
</dbReference>
<dbReference type="Gene3D" id="1.10.10.60">
    <property type="entry name" value="Homeodomain-like"/>
    <property type="match status" value="1"/>
</dbReference>
<dbReference type="InterPro" id="IPR028002">
    <property type="entry name" value="Myb_DNA-bind_5"/>
</dbReference>
<comment type="function">
    <text evidence="5">Involved in transvection phenomena (= synapsis-dependent gene expression), where the synaptic pairing of chromosomes carrying genes with which zeste interacts influences the expression of these genes. Zeste binds to DNA and stimulates transcription from a nearby promoter.</text>
</comment>
<evidence type="ECO:0000313" key="8">
    <source>
        <dbReference type="EMBL" id="KAL1489678.1"/>
    </source>
</evidence>
<name>A0ABD1E4R9_HYPHA</name>
<evidence type="ECO:0000256" key="5">
    <source>
        <dbReference type="ARBA" id="ARBA00025466"/>
    </source>
</evidence>
<comment type="subunit">
    <text evidence="1">Self-associates forming complexes of several hundred monomers.</text>
</comment>
<keyword evidence="4" id="KW-0804">Transcription</keyword>
<sequence>MSAFTLKEKIFLVSLMQTHKNIIEVKKTDATTNKAKVEAWKKISVHFNGRFPARTDKQLKKLWDNLKNRTRKLDTDFKYSILKMGGGPSPPLPVDDPITQQIRAIVPTINYEIENVYDSNHLLTEIQTENLTESLESHNNIDIEHSDTNKENPQSKSSKPIDLPQHKTN</sequence>
<proteinExistence type="predicted"/>
<keyword evidence="3" id="KW-0805">Transcription regulation</keyword>
<evidence type="ECO:0000256" key="2">
    <source>
        <dbReference type="ARBA" id="ARBA00016807"/>
    </source>
</evidence>
<dbReference type="EMBL" id="JBDJPC010000011">
    <property type="protein sequence ID" value="KAL1489678.1"/>
    <property type="molecule type" value="Genomic_DNA"/>
</dbReference>